<dbReference type="Gene3D" id="2.30.30.140">
    <property type="match status" value="1"/>
</dbReference>
<protein>
    <submittedName>
        <fullName evidence="1">Uncharacterized protein</fullName>
    </submittedName>
</protein>
<dbReference type="EMBL" id="CP012333">
    <property type="protein sequence ID" value="AKV01081.1"/>
    <property type="molecule type" value="Genomic_DNA"/>
</dbReference>
<dbReference type="OrthoDB" id="5501689at2"/>
<accession>A0A0K1Q5H4</accession>
<proteinExistence type="predicted"/>
<dbReference type="KEGG" id="llu:AKJ09_07744"/>
<dbReference type="RefSeq" id="WP_146652246.1">
    <property type="nucleotide sequence ID" value="NZ_CP012333.1"/>
</dbReference>
<keyword evidence="2" id="KW-1185">Reference proteome</keyword>
<dbReference type="AlphaFoldDB" id="A0A0K1Q5H4"/>
<dbReference type="STRING" id="1391654.AKJ09_07744"/>
<gene>
    <name evidence="1" type="ORF">AKJ09_07744</name>
</gene>
<dbReference type="Proteomes" id="UP000064967">
    <property type="component" value="Chromosome"/>
</dbReference>
<evidence type="ECO:0000313" key="1">
    <source>
        <dbReference type="EMBL" id="AKV01081.1"/>
    </source>
</evidence>
<evidence type="ECO:0000313" key="2">
    <source>
        <dbReference type="Proteomes" id="UP000064967"/>
    </source>
</evidence>
<sequence>MDPYAPINGISLERYAELCADVSETQDPDRQAEIVAQKGVTRTDWEAAKAGWTARMQDMSLMGQVATRYMPLYQAALGKKNPAPRVGFEDYVAMSGCVPVIGYEGMLAHYRITQAHWTQIASQWNAVIPTNPQYAQFGMLVQQEAARIRAGGAPRPVNFGAPAPAQAAPNPYGYTQPAAPGAYPAPNAWPAHQQPYNGAQASNIGAQFGSAIAAFGSAFGSLVNSAVGAYSIGAPVMVQWSDGNRYPGTIAQVHAGQLQIGFPDGRLVWVPEQYVTLR</sequence>
<name>A0A0K1Q5H4_9BACT</name>
<reference evidence="1 2" key="1">
    <citation type="submission" date="2015-08" db="EMBL/GenBank/DDBJ databases">
        <authorList>
            <person name="Babu N.S."/>
            <person name="Beckwith C.J."/>
            <person name="Beseler K.G."/>
            <person name="Brison A."/>
            <person name="Carone J.V."/>
            <person name="Caskin T.P."/>
            <person name="Diamond M."/>
            <person name="Durham M.E."/>
            <person name="Foxe J.M."/>
            <person name="Go M."/>
            <person name="Henderson B.A."/>
            <person name="Jones I.B."/>
            <person name="McGettigan J.A."/>
            <person name="Micheletti S.J."/>
            <person name="Nasrallah M.E."/>
            <person name="Ortiz D."/>
            <person name="Piller C.R."/>
            <person name="Privatt S.R."/>
            <person name="Schneider S.L."/>
            <person name="Sharp S."/>
            <person name="Smith T.C."/>
            <person name="Stanton J.D."/>
            <person name="Ullery H.E."/>
            <person name="Wilson R.J."/>
            <person name="Serrano M.G."/>
            <person name="Buck G."/>
            <person name="Lee V."/>
            <person name="Wang Y."/>
            <person name="Carvalho R."/>
            <person name="Voegtly L."/>
            <person name="Shi R."/>
            <person name="Duckworth R."/>
            <person name="Johnson A."/>
            <person name="Loviza R."/>
            <person name="Walstead R."/>
            <person name="Shah Z."/>
            <person name="Kiflezghi M."/>
            <person name="Wade K."/>
            <person name="Ball S.L."/>
            <person name="Bradley K.W."/>
            <person name="Asai D.J."/>
            <person name="Bowman C.A."/>
            <person name="Russell D.A."/>
            <person name="Pope W.H."/>
            <person name="Jacobs-Sera D."/>
            <person name="Hendrix R.W."/>
            <person name="Hatfull G.F."/>
        </authorList>
    </citation>
    <scope>NUCLEOTIDE SEQUENCE [LARGE SCALE GENOMIC DNA]</scope>
    <source>
        <strain evidence="1 2">DSM 27648</strain>
    </source>
</reference>
<organism evidence="1 2">
    <name type="scientific">Labilithrix luteola</name>
    <dbReference type="NCBI Taxonomy" id="1391654"/>
    <lineage>
        <taxon>Bacteria</taxon>
        <taxon>Pseudomonadati</taxon>
        <taxon>Myxococcota</taxon>
        <taxon>Polyangia</taxon>
        <taxon>Polyangiales</taxon>
        <taxon>Labilitrichaceae</taxon>
        <taxon>Labilithrix</taxon>
    </lineage>
</organism>